<evidence type="ECO:0000313" key="1">
    <source>
        <dbReference type="EMBL" id="KAI3689575.1"/>
    </source>
</evidence>
<name>A0ACB8YZY1_CICIN</name>
<gene>
    <name evidence="1" type="ORF">L2E82_47536</name>
</gene>
<proteinExistence type="predicted"/>
<dbReference type="Proteomes" id="UP001055811">
    <property type="component" value="Linkage Group LG09"/>
</dbReference>
<reference evidence="1 2" key="2">
    <citation type="journal article" date="2022" name="Mol. Ecol. Resour.">
        <title>The genomes of chicory, endive, great burdock and yacon provide insights into Asteraceae paleo-polyploidization history and plant inulin production.</title>
        <authorList>
            <person name="Fan W."/>
            <person name="Wang S."/>
            <person name="Wang H."/>
            <person name="Wang A."/>
            <person name="Jiang F."/>
            <person name="Liu H."/>
            <person name="Zhao H."/>
            <person name="Xu D."/>
            <person name="Zhang Y."/>
        </authorList>
    </citation>
    <scope>NUCLEOTIDE SEQUENCE [LARGE SCALE GENOMIC DNA]</scope>
    <source>
        <strain evidence="2">cv. Punajuju</strain>
        <tissue evidence="1">Leaves</tissue>
    </source>
</reference>
<evidence type="ECO:0000313" key="2">
    <source>
        <dbReference type="Proteomes" id="UP001055811"/>
    </source>
</evidence>
<protein>
    <submittedName>
        <fullName evidence="1">Uncharacterized protein</fullName>
    </submittedName>
</protein>
<sequence>MYTFLLFEDISAESPTDDHPPSEDLRLPKLQMGAVASTPRWPATSKLVDNLFTEASSTGSTNHVMLCLFNKSCYVCSSFGEDDGGSNCTNALVPKLDGGRAFNTAVAMYLQTITNGAAARVCRDGQKKRVYIYRFLSTVTSLYRSESTSTSHTIVKGAQSAWDMLQEEETLVLITTSSLDFDNILGGGIICKEVTEIGGVPGIGKTQLGIQLVVNVQIPFDYGGLGGKAIYIAMWFLTVKSNILFFTPPPIATFILHHSRRPPIDAALSSTTPTPVDAAVHSHIIMKNRHDDMPTSSKIKFNDSDDEEEVEEEESASEDDGETEIHEVLANVTFEELQKARSDGSHVVNQKPKIERKGKRENKNRPMEISSKKPVGRFREVIQAPKKVVRDPRFESLCGTLDVDGFKKRYNFLYESELPKEKEQLKNQMKKTKDPEVVSGLKERVAWIDKQLKSASTKHTDKEILIKHKKKEREAARQGKQPYYLKKSEIKKQELVEKFKELKASGKLASFIEKKRRKNAAKDHRFMPYRRPNEGQHEI</sequence>
<dbReference type="EMBL" id="CM042017">
    <property type="protein sequence ID" value="KAI3689575.1"/>
    <property type="molecule type" value="Genomic_DNA"/>
</dbReference>
<accession>A0ACB8YZY1</accession>
<keyword evidence="2" id="KW-1185">Reference proteome</keyword>
<organism evidence="1 2">
    <name type="scientific">Cichorium intybus</name>
    <name type="common">Chicory</name>
    <dbReference type="NCBI Taxonomy" id="13427"/>
    <lineage>
        <taxon>Eukaryota</taxon>
        <taxon>Viridiplantae</taxon>
        <taxon>Streptophyta</taxon>
        <taxon>Embryophyta</taxon>
        <taxon>Tracheophyta</taxon>
        <taxon>Spermatophyta</taxon>
        <taxon>Magnoliopsida</taxon>
        <taxon>eudicotyledons</taxon>
        <taxon>Gunneridae</taxon>
        <taxon>Pentapetalae</taxon>
        <taxon>asterids</taxon>
        <taxon>campanulids</taxon>
        <taxon>Asterales</taxon>
        <taxon>Asteraceae</taxon>
        <taxon>Cichorioideae</taxon>
        <taxon>Cichorieae</taxon>
        <taxon>Cichoriinae</taxon>
        <taxon>Cichorium</taxon>
    </lineage>
</organism>
<comment type="caution">
    <text evidence="1">The sequence shown here is derived from an EMBL/GenBank/DDBJ whole genome shotgun (WGS) entry which is preliminary data.</text>
</comment>
<reference evidence="2" key="1">
    <citation type="journal article" date="2022" name="Mol. Ecol. Resour.">
        <title>The genomes of chicory, endive, great burdock and yacon provide insights into Asteraceae palaeo-polyploidization history and plant inulin production.</title>
        <authorList>
            <person name="Fan W."/>
            <person name="Wang S."/>
            <person name="Wang H."/>
            <person name="Wang A."/>
            <person name="Jiang F."/>
            <person name="Liu H."/>
            <person name="Zhao H."/>
            <person name="Xu D."/>
            <person name="Zhang Y."/>
        </authorList>
    </citation>
    <scope>NUCLEOTIDE SEQUENCE [LARGE SCALE GENOMIC DNA]</scope>
    <source>
        <strain evidence="2">cv. Punajuju</strain>
    </source>
</reference>